<keyword evidence="2 4" id="KW-0378">Hydrolase</keyword>
<evidence type="ECO:0000256" key="2">
    <source>
        <dbReference type="ARBA" id="ARBA00022801"/>
    </source>
</evidence>
<protein>
    <submittedName>
        <fullName evidence="4">NUDIX hydrolase</fullName>
        <ecNumber evidence="4">3.6.-.-</ecNumber>
    </submittedName>
</protein>
<keyword evidence="5" id="KW-1185">Reference proteome</keyword>
<evidence type="ECO:0000313" key="5">
    <source>
        <dbReference type="Proteomes" id="UP001597097"/>
    </source>
</evidence>
<evidence type="ECO:0000313" key="4">
    <source>
        <dbReference type="EMBL" id="MFD1541626.1"/>
    </source>
</evidence>
<comment type="cofactor">
    <cofactor evidence="1">
        <name>Mg(2+)</name>
        <dbReference type="ChEBI" id="CHEBI:18420"/>
    </cofactor>
</comment>
<dbReference type="Pfam" id="PF00293">
    <property type="entry name" value="NUDIX"/>
    <property type="match status" value="1"/>
</dbReference>
<name>A0ABW4GFZ1_9ACTN</name>
<reference evidence="5" key="1">
    <citation type="journal article" date="2019" name="Int. J. Syst. Evol. Microbiol.">
        <title>The Global Catalogue of Microorganisms (GCM) 10K type strain sequencing project: providing services to taxonomists for standard genome sequencing and annotation.</title>
        <authorList>
            <consortium name="The Broad Institute Genomics Platform"/>
            <consortium name="The Broad Institute Genome Sequencing Center for Infectious Disease"/>
            <person name="Wu L."/>
            <person name="Ma J."/>
        </authorList>
    </citation>
    <scope>NUCLEOTIDE SEQUENCE [LARGE SCALE GENOMIC DNA]</scope>
    <source>
        <strain evidence="5">CGMCC 1.15399</strain>
    </source>
</reference>
<comment type="caution">
    <text evidence="4">The sequence shown here is derived from an EMBL/GenBank/DDBJ whole genome shotgun (WGS) entry which is preliminary data.</text>
</comment>
<dbReference type="InterPro" id="IPR020084">
    <property type="entry name" value="NUDIX_hydrolase_CS"/>
</dbReference>
<gene>
    <name evidence="4" type="ORF">ACFSJ0_31565</name>
</gene>
<proteinExistence type="predicted"/>
<dbReference type="EC" id="3.6.-.-" evidence="4"/>
<dbReference type="PROSITE" id="PS00893">
    <property type="entry name" value="NUDIX_BOX"/>
    <property type="match status" value="1"/>
</dbReference>
<dbReference type="InterPro" id="IPR000086">
    <property type="entry name" value="NUDIX_hydrolase_dom"/>
</dbReference>
<dbReference type="PANTHER" id="PTHR43046:SF14">
    <property type="entry name" value="MUTT_NUDIX FAMILY PROTEIN"/>
    <property type="match status" value="1"/>
</dbReference>
<evidence type="ECO:0000256" key="1">
    <source>
        <dbReference type="ARBA" id="ARBA00001946"/>
    </source>
</evidence>
<organism evidence="4 5">
    <name type="scientific">Nonomuraea guangzhouensis</name>
    <dbReference type="NCBI Taxonomy" id="1291555"/>
    <lineage>
        <taxon>Bacteria</taxon>
        <taxon>Bacillati</taxon>
        <taxon>Actinomycetota</taxon>
        <taxon>Actinomycetes</taxon>
        <taxon>Streptosporangiales</taxon>
        <taxon>Streptosporangiaceae</taxon>
        <taxon>Nonomuraea</taxon>
    </lineage>
</organism>
<dbReference type="PANTHER" id="PTHR43046">
    <property type="entry name" value="GDP-MANNOSE MANNOSYL HYDROLASE"/>
    <property type="match status" value="1"/>
</dbReference>
<sequence>MTPQTRRVAAYGVCIRNGQVLLARWISADGAEWGWTMPGGGLEHGEDPLDAMVREVREETGYEVVAERLLGIDSRRRSLTGPEGRIDFQSLRIVYAARIVSGELRHEVGGTTDQAAWFDLDAVAGLPRVDLIDAALELHRDTPPTGRIAQT</sequence>
<dbReference type="EMBL" id="JBHUCM010000029">
    <property type="protein sequence ID" value="MFD1541626.1"/>
    <property type="molecule type" value="Genomic_DNA"/>
</dbReference>
<dbReference type="GO" id="GO:0016787">
    <property type="term" value="F:hydrolase activity"/>
    <property type="evidence" value="ECO:0007669"/>
    <property type="project" value="UniProtKB-KW"/>
</dbReference>
<dbReference type="RefSeq" id="WP_219534506.1">
    <property type="nucleotide sequence ID" value="NZ_JAHKRM010000022.1"/>
</dbReference>
<evidence type="ECO:0000259" key="3">
    <source>
        <dbReference type="PROSITE" id="PS51462"/>
    </source>
</evidence>
<feature type="domain" description="Nudix hydrolase" evidence="3">
    <location>
        <begin position="5"/>
        <end position="140"/>
    </location>
</feature>
<dbReference type="Proteomes" id="UP001597097">
    <property type="component" value="Unassembled WGS sequence"/>
</dbReference>
<dbReference type="CDD" id="cd02883">
    <property type="entry name" value="NUDIX_Hydrolase"/>
    <property type="match status" value="1"/>
</dbReference>
<accession>A0ABW4GFZ1</accession>
<dbReference type="PROSITE" id="PS51462">
    <property type="entry name" value="NUDIX"/>
    <property type="match status" value="1"/>
</dbReference>